<dbReference type="KEGG" id="blac:94348985"/>
<gene>
    <name evidence="1" type="ORF">CCR75_005232</name>
</gene>
<organism evidence="1 2">
    <name type="scientific">Bremia lactucae</name>
    <name type="common">Lettuce downy mildew</name>
    <dbReference type="NCBI Taxonomy" id="4779"/>
    <lineage>
        <taxon>Eukaryota</taxon>
        <taxon>Sar</taxon>
        <taxon>Stramenopiles</taxon>
        <taxon>Oomycota</taxon>
        <taxon>Peronosporomycetes</taxon>
        <taxon>Peronosporales</taxon>
        <taxon>Peronosporaceae</taxon>
        <taxon>Bremia</taxon>
    </lineage>
</organism>
<proteinExistence type="predicted"/>
<protein>
    <submittedName>
        <fullName evidence="1">Uncharacterized protein</fullName>
    </submittedName>
</protein>
<sequence length="100" mass="11791">MVKWLYANMPESHTARAFNCAVDYCHLDVATWLRSRFIEDDVVFDLTNPTLRIVAYFEANFFEMLLWLQTHANDVFTPDFVSCIRSEACKLISKWLAENY</sequence>
<dbReference type="RefSeq" id="XP_067821092.1">
    <property type="nucleotide sequence ID" value="XM_067963314.1"/>
</dbReference>
<name>A0A976IGJ3_BRELC</name>
<accession>A0A976IGJ3</accession>
<dbReference type="EMBL" id="SHOA02000015">
    <property type="protein sequence ID" value="TDH71593.1"/>
    <property type="molecule type" value="Genomic_DNA"/>
</dbReference>
<reference evidence="1 2" key="1">
    <citation type="journal article" date="2021" name="Genome Biol.">
        <title>AFLAP: assembly-free linkage analysis pipeline using k-mers from genome sequencing data.</title>
        <authorList>
            <person name="Fletcher K."/>
            <person name="Zhang L."/>
            <person name="Gil J."/>
            <person name="Han R."/>
            <person name="Cavanaugh K."/>
            <person name="Michelmore R."/>
        </authorList>
    </citation>
    <scope>NUCLEOTIDE SEQUENCE [LARGE SCALE GENOMIC DNA]</scope>
    <source>
        <strain evidence="1 2">SF5</strain>
    </source>
</reference>
<keyword evidence="2" id="KW-1185">Reference proteome</keyword>
<dbReference type="AlphaFoldDB" id="A0A976IGJ3"/>
<dbReference type="Proteomes" id="UP000294530">
    <property type="component" value="Unassembled WGS sequence"/>
</dbReference>
<comment type="caution">
    <text evidence="1">The sequence shown here is derived from an EMBL/GenBank/DDBJ whole genome shotgun (WGS) entry which is preliminary data.</text>
</comment>
<evidence type="ECO:0000313" key="1">
    <source>
        <dbReference type="EMBL" id="TDH71593.1"/>
    </source>
</evidence>
<evidence type="ECO:0000313" key="2">
    <source>
        <dbReference type="Proteomes" id="UP000294530"/>
    </source>
</evidence>
<dbReference type="GeneID" id="94348985"/>